<organism evidence="2 3">
    <name type="scientific">Trifolium medium</name>
    <dbReference type="NCBI Taxonomy" id="97028"/>
    <lineage>
        <taxon>Eukaryota</taxon>
        <taxon>Viridiplantae</taxon>
        <taxon>Streptophyta</taxon>
        <taxon>Embryophyta</taxon>
        <taxon>Tracheophyta</taxon>
        <taxon>Spermatophyta</taxon>
        <taxon>Magnoliopsida</taxon>
        <taxon>eudicotyledons</taxon>
        <taxon>Gunneridae</taxon>
        <taxon>Pentapetalae</taxon>
        <taxon>rosids</taxon>
        <taxon>fabids</taxon>
        <taxon>Fabales</taxon>
        <taxon>Fabaceae</taxon>
        <taxon>Papilionoideae</taxon>
        <taxon>50 kb inversion clade</taxon>
        <taxon>NPAAA clade</taxon>
        <taxon>Hologalegina</taxon>
        <taxon>IRL clade</taxon>
        <taxon>Trifolieae</taxon>
        <taxon>Trifolium</taxon>
    </lineage>
</organism>
<dbReference type="EMBL" id="LXQA010032438">
    <property type="protein sequence ID" value="MCH96482.1"/>
    <property type="molecule type" value="Genomic_DNA"/>
</dbReference>
<feature type="non-terminal residue" evidence="2">
    <location>
        <position position="1"/>
    </location>
</feature>
<evidence type="ECO:0000256" key="1">
    <source>
        <dbReference type="SAM" id="MobiDB-lite"/>
    </source>
</evidence>
<feature type="region of interest" description="Disordered" evidence="1">
    <location>
        <begin position="1"/>
        <end position="33"/>
    </location>
</feature>
<sequence>KGEIAASPGGILHTSSTLERNAKTGLPMSQTSLSGEISGNLHFGGQAGIVDVLKDSKESLNYHPRSWSDVHRQPASSSYGLIGNKIFTNAGSRESSLFSSSLSDMFSQKLRLLGNNNVGFLPEEEPYKSLEEIEADTIGDLLPDEDDLFSGVTDDLGSSAHAKTTDDFEDFDLFSSGGGMELEGDELLVSGKRISGLELNGDSAYFGGSKGKSPFGEQSSRTLFVRNITSNEEDSELKALFEVNL</sequence>
<gene>
    <name evidence="2" type="ORF">A2U01_0017468</name>
</gene>
<dbReference type="AlphaFoldDB" id="A0A392N9X9"/>
<keyword evidence="3" id="KW-1185">Reference proteome</keyword>
<protein>
    <submittedName>
        <fullName evidence="2">Protein MEI2-like 4-like</fullName>
    </submittedName>
</protein>
<dbReference type="Proteomes" id="UP000265520">
    <property type="component" value="Unassembled WGS sequence"/>
</dbReference>
<proteinExistence type="predicted"/>
<feature type="non-terminal residue" evidence="2">
    <location>
        <position position="245"/>
    </location>
</feature>
<evidence type="ECO:0000313" key="3">
    <source>
        <dbReference type="Proteomes" id="UP000265520"/>
    </source>
</evidence>
<reference evidence="2 3" key="1">
    <citation type="journal article" date="2018" name="Front. Plant Sci.">
        <title>Red Clover (Trifolium pratense) and Zigzag Clover (T. medium) - A Picture of Genomic Similarities and Differences.</title>
        <authorList>
            <person name="Dluhosova J."/>
            <person name="Istvanek J."/>
            <person name="Nedelnik J."/>
            <person name="Repkova J."/>
        </authorList>
    </citation>
    <scope>NUCLEOTIDE SEQUENCE [LARGE SCALE GENOMIC DNA]</scope>
    <source>
        <strain evidence="3">cv. 10/8</strain>
        <tissue evidence="2">Leaf</tissue>
    </source>
</reference>
<accession>A0A392N9X9</accession>
<comment type="caution">
    <text evidence="2">The sequence shown here is derived from an EMBL/GenBank/DDBJ whole genome shotgun (WGS) entry which is preliminary data.</text>
</comment>
<name>A0A392N9X9_9FABA</name>
<evidence type="ECO:0000313" key="2">
    <source>
        <dbReference type="EMBL" id="MCH96482.1"/>
    </source>
</evidence>